<evidence type="ECO:0000256" key="1">
    <source>
        <dbReference type="SAM" id="Phobius"/>
    </source>
</evidence>
<keyword evidence="1" id="KW-1133">Transmembrane helix</keyword>
<gene>
    <name evidence="2" type="ORF">T05_2643</name>
</gene>
<evidence type="ECO:0000313" key="3">
    <source>
        <dbReference type="Proteomes" id="UP000055048"/>
    </source>
</evidence>
<protein>
    <recommendedName>
        <fullName evidence="4">Transmembrane protein</fullName>
    </recommendedName>
</protein>
<proteinExistence type="predicted"/>
<name>A0A0V0U5X8_9BILA</name>
<dbReference type="AlphaFoldDB" id="A0A0V0U5X8"/>
<organism evidence="2 3">
    <name type="scientific">Trichinella murrelli</name>
    <dbReference type="NCBI Taxonomy" id="144512"/>
    <lineage>
        <taxon>Eukaryota</taxon>
        <taxon>Metazoa</taxon>
        <taxon>Ecdysozoa</taxon>
        <taxon>Nematoda</taxon>
        <taxon>Enoplea</taxon>
        <taxon>Dorylaimia</taxon>
        <taxon>Trichinellida</taxon>
        <taxon>Trichinellidae</taxon>
        <taxon>Trichinella</taxon>
    </lineage>
</organism>
<keyword evidence="3" id="KW-1185">Reference proteome</keyword>
<keyword evidence="1" id="KW-0812">Transmembrane</keyword>
<dbReference type="EMBL" id="JYDJ01000055">
    <property type="protein sequence ID" value="KRX46592.1"/>
    <property type="molecule type" value="Genomic_DNA"/>
</dbReference>
<accession>A0A0V0U5X8</accession>
<keyword evidence="1" id="KW-0472">Membrane</keyword>
<feature type="transmembrane region" description="Helical" evidence="1">
    <location>
        <begin position="47"/>
        <end position="67"/>
    </location>
</feature>
<reference evidence="2 3" key="1">
    <citation type="submission" date="2015-01" db="EMBL/GenBank/DDBJ databases">
        <title>Evolution of Trichinella species and genotypes.</title>
        <authorList>
            <person name="Korhonen P.K."/>
            <person name="Edoardo P."/>
            <person name="Giuseppe L.R."/>
            <person name="Gasser R.B."/>
        </authorList>
    </citation>
    <scope>NUCLEOTIDE SEQUENCE [LARGE SCALE GENOMIC DNA]</scope>
    <source>
        <strain evidence="2">ISS417</strain>
    </source>
</reference>
<dbReference type="Proteomes" id="UP000055048">
    <property type="component" value="Unassembled WGS sequence"/>
</dbReference>
<comment type="caution">
    <text evidence="2">The sequence shown here is derived from an EMBL/GenBank/DDBJ whole genome shotgun (WGS) entry which is preliminary data.</text>
</comment>
<evidence type="ECO:0008006" key="4">
    <source>
        <dbReference type="Google" id="ProtNLM"/>
    </source>
</evidence>
<sequence>MSTCRRRIVGVEDCFITPIGFWKGQGILPVHHKDDKLVTLNLRPVELLAFSNTGLAFLAAGALSIFLPAGRNPFSKFLQSFGSLHFPNEQLVNRLWTGLFIEEFDTTLVKLFSFQSSRPPLTNRLRQLNQNTPG</sequence>
<evidence type="ECO:0000313" key="2">
    <source>
        <dbReference type="EMBL" id="KRX46592.1"/>
    </source>
</evidence>